<keyword evidence="1" id="KW-0472">Membrane</keyword>
<reference evidence="2" key="1">
    <citation type="submission" date="2021-09" db="EMBL/GenBank/DDBJ databases">
        <authorList>
            <consortium name="AG Swart"/>
            <person name="Singh M."/>
            <person name="Singh A."/>
            <person name="Seah K."/>
            <person name="Emmerich C."/>
        </authorList>
    </citation>
    <scope>NUCLEOTIDE SEQUENCE</scope>
    <source>
        <strain evidence="2">ATCC30299</strain>
    </source>
</reference>
<keyword evidence="1" id="KW-1133">Transmembrane helix</keyword>
<accession>A0AAU9J763</accession>
<dbReference type="EMBL" id="CAJZBQ010000027">
    <property type="protein sequence ID" value="CAG9321115.1"/>
    <property type="molecule type" value="Genomic_DNA"/>
</dbReference>
<feature type="transmembrane region" description="Helical" evidence="1">
    <location>
        <begin position="43"/>
        <end position="60"/>
    </location>
</feature>
<evidence type="ECO:0000313" key="2">
    <source>
        <dbReference type="EMBL" id="CAG9321115.1"/>
    </source>
</evidence>
<comment type="caution">
    <text evidence="2">The sequence shown here is derived from an EMBL/GenBank/DDBJ whole genome shotgun (WGS) entry which is preliminary data.</text>
</comment>
<gene>
    <name evidence="2" type="ORF">BSTOLATCC_MIC27798</name>
</gene>
<keyword evidence="1" id="KW-0812">Transmembrane</keyword>
<evidence type="ECO:0000256" key="1">
    <source>
        <dbReference type="SAM" id="Phobius"/>
    </source>
</evidence>
<name>A0AAU9J763_9CILI</name>
<protein>
    <submittedName>
        <fullName evidence="2">Uncharacterized protein</fullName>
    </submittedName>
</protein>
<organism evidence="2 3">
    <name type="scientific">Blepharisma stoltei</name>
    <dbReference type="NCBI Taxonomy" id="1481888"/>
    <lineage>
        <taxon>Eukaryota</taxon>
        <taxon>Sar</taxon>
        <taxon>Alveolata</taxon>
        <taxon>Ciliophora</taxon>
        <taxon>Postciliodesmatophora</taxon>
        <taxon>Heterotrichea</taxon>
        <taxon>Heterotrichida</taxon>
        <taxon>Blepharismidae</taxon>
        <taxon>Blepharisma</taxon>
    </lineage>
</organism>
<dbReference type="Proteomes" id="UP001162131">
    <property type="component" value="Unassembled WGS sequence"/>
</dbReference>
<evidence type="ECO:0000313" key="3">
    <source>
        <dbReference type="Proteomes" id="UP001162131"/>
    </source>
</evidence>
<dbReference type="AlphaFoldDB" id="A0AAU9J763"/>
<keyword evidence="3" id="KW-1185">Reference proteome</keyword>
<sequence length="74" mass="9309">MVHTCQKFFDSLFLISNIWAKTFYRENRIFQISRDNNYFYCKTWFGFFCPNLMLIFKTFFKLFKKTIYIKTIWN</sequence>
<proteinExistence type="predicted"/>